<dbReference type="InterPro" id="IPR050855">
    <property type="entry name" value="NDM-1-like"/>
</dbReference>
<gene>
    <name evidence="2" type="ORF">GS429_18475</name>
</gene>
<evidence type="ECO:0000313" key="3">
    <source>
        <dbReference type="Proteomes" id="UP000434101"/>
    </source>
</evidence>
<dbReference type="Gene3D" id="3.60.15.10">
    <property type="entry name" value="Ribonuclease Z/Hydroxyacylglutathione hydrolase-like"/>
    <property type="match status" value="1"/>
</dbReference>
<dbReference type="PANTHER" id="PTHR42951:SF22">
    <property type="entry name" value="METALLO BETA-LACTAMASE SUPERFAMILY LIPOPROTEIN"/>
    <property type="match status" value="1"/>
</dbReference>
<comment type="caution">
    <text evidence="2">The sequence shown here is derived from an EMBL/GenBank/DDBJ whole genome shotgun (WGS) entry which is preliminary data.</text>
</comment>
<keyword evidence="2" id="KW-0378">Hydrolase</keyword>
<proteinExistence type="predicted"/>
<organism evidence="2 3">
    <name type="scientific">Natronorubrum halalkaliphilum</name>
    <dbReference type="NCBI Taxonomy" id="2691917"/>
    <lineage>
        <taxon>Archaea</taxon>
        <taxon>Methanobacteriati</taxon>
        <taxon>Methanobacteriota</taxon>
        <taxon>Stenosarchaea group</taxon>
        <taxon>Halobacteria</taxon>
        <taxon>Halobacteriales</taxon>
        <taxon>Natrialbaceae</taxon>
        <taxon>Natronorubrum</taxon>
    </lineage>
</organism>
<dbReference type="InterPro" id="IPR036866">
    <property type="entry name" value="RibonucZ/Hydroxyglut_hydro"/>
</dbReference>
<name>A0A6B0VT92_9EURY</name>
<dbReference type="PANTHER" id="PTHR42951">
    <property type="entry name" value="METALLO-BETA-LACTAMASE DOMAIN-CONTAINING"/>
    <property type="match status" value="1"/>
</dbReference>
<dbReference type="AlphaFoldDB" id="A0A6B0VT92"/>
<dbReference type="GO" id="GO:0016787">
    <property type="term" value="F:hydrolase activity"/>
    <property type="evidence" value="ECO:0007669"/>
    <property type="project" value="UniProtKB-KW"/>
</dbReference>
<evidence type="ECO:0000259" key="1">
    <source>
        <dbReference type="SMART" id="SM00849"/>
    </source>
</evidence>
<dbReference type="SUPFAM" id="SSF56281">
    <property type="entry name" value="Metallo-hydrolase/oxidoreductase"/>
    <property type="match status" value="1"/>
</dbReference>
<dbReference type="Proteomes" id="UP000434101">
    <property type="component" value="Unassembled WGS sequence"/>
</dbReference>
<evidence type="ECO:0000313" key="2">
    <source>
        <dbReference type="EMBL" id="MXV64012.1"/>
    </source>
</evidence>
<dbReference type="InterPro" id="IPR001279">
    <property type="entry name" value="Metallo-B-lactamas"/>
</dbReference>
<dbReference type="RefSeq" id="WP_160066933.1">
    <property type="nucleotide sequence ID" value="NZ_WUYX01000069.1"/>
</dbReference>
<reference evidence="2 3" key="1">
    <citation type="submission" date="2020-01" db="EMBL/GenBank/DDBJ databases">
        <title>Natronorubrum sp. JWXQ-INN 674 isolated from Inner Mongolia Autonomous Region of China.</title>
        <authorList>
            <person name="Xue Q."/>
        </authorList>
    </citation>
    <scope>NUCLEOTIDE SEQUENCE [LARGE SCALE GENOMIC DNA]</scope>
    <source>
        <strain evidence="2 3">JWXQ-INN-674</strain>
    </source>
</reference>
<sequence length="330" mass="35961">MDTDTGGTCRSDRGVSTVHRLEFDVSWPPRNVAAYVVDGPEPILIDAGTPTETGESELEASLERGGYALADVDHVLVTHPHSDHLGQASTLREAGATIHAPAAALERLERDPETVRSTVRETAVEVGYRGDDVDGIVDDALESFRRDRRLLDPDATRPIEANATFSVGDRQFRSLETPGHEITHLSFETVLEGESALFAGDALIKPFRAGAFHVGIDHGAGEAIDQYYDAMDRLLETTATRVFPGHGPTFEDPHRIVGLTRKRLDRLLEETRAALAEIEPATALSVAEERAGSSRYLAPVLDTIGALGTLERRGVVTSEREGGVRYYRIE</sequence>
<dbReference type="EMBL" id="WUYX01000069">
    <property type="protein sequence ID" value="MXV64012.1"/>
    <property type="molecule type" value="Genomic_DNA"/>
</dbReference>
<keyword evidence="3" id="KW-1185">Reference proteome</keyword>
<dbReference type="SMART" id="SM00849">
    <property type="entry name" value="Lactamase_B"/>
    <property type="match status" value="1"/>
</dbReference>
<protein>
    <submittedName>
        <fullName evidence="2">MBL fold metallo-hydrolase</fullName>
    </submittedName>
</protein>
<accession>A0A6B0VT92</accession>
<feature type="domain" description="Metallo-beta-lactamase" evidence="1">
    <location>
        <begin position="31"/>
        <end position="246"/>
    </location>
</feature>
<dbReference type="OrthoDB" id="205181at2157"/>
<dbReference type="Pfam" id="PF00753">
    <property type="entry name" value="Lactamase_B"/>
    <property type="match status" value="1"/>
</dbReference>